<proteinExistence type="predicted"/>
<reference evidence="3" key="1">
    <citation type="submission" date="2025-08" db="UniProtKB">
        <authorList>
            <consortium name="RefSeq"/>
        </authorList>
    </citation>
    <scope>IDENTIFICATION</scope>
</reference>
<feature type="region of interest" description="Disordered" evidence="1">
    <location>
        <begin position="202"/>
        <end position="249"/>
    </location>
</feature>
<protein>
    <submittedName>
        <fullName evidence="3">Uncharacterized protein LOC108052878</fullName>
    </submittedName>
</protein>
<dbReference type="Pfam" id="PF05267">
    <property type="entry name" value="DUF725"/>
    <property type="match status" value="1"/>
</dbReference>
<dbReference type="GeneID" id="108052878"/>
<feature type="domain" description="Protein TsetseEP" evidence="2">
    <location>
        <begin position="65"/>
        <end position="184"/>
    </location>
</feature>
<dbReference type="InterPro" id="IPR007931">
    <property type="entry name" value="TsetseEP"/>
</dbReference>
<sequence length="260" mass="28481">MRLTQLYHKDCSNICASLAVIGFLVLSSAEGISRPLPPYVGLPTQDGLTRLFLNSRVTHRDPFASVACFGGYIGESNLIAELYSANYSSCAKAAQNSRRGIDHDFLATRRTIRLSSERVCQELSVCNRINGTLDSFNCHAAVGSNNTVSTYSISGNASESASLLQERYRVVDLQHDQCCHKAERHYVESTAKNYNHLQACLDGRAKPKPMPKPKPSTTSSTSTTTTTTTTTTEAPTEPPTTTETPLNLDDQFKQLLNLLN</sequence>
<dbReference type="RefSeq" id="XP_016990889.2">
    <property type="nucleotide sequence ID" value="XM_017135400.2"/>
</dbReference>
<dbReference type="AlphaFoldDB" id="A0A6P4FN59"/>
<name>A0A6P4FN59_DRORH</name>
<dbReference type="OrthoDB" id="8025893at2759"/>
<gene>
    <name evidence="3" type="primary">LOC108052878</name>
</gene>
<evidence type="ECO:0000313" key="3">
    <source>
        <dbReference type="RefSeq" id="XP_016990889.1"/>
    </source>
</evidence>
<evidence type="ECO:0000256" key="1">
    <source>
        <dbReference type="SAM" id="MobiDB-lite"/>
    </source>
</evidence>
<evidence type="ECO:0000259" key="2">
    <source>
        <dbReference type="Pfam" id="PF05267"/>
    </source>
</evidence>
<feature type="compositionally biased region" description="Low complexity" evidence="1">
    <location>
        <begin position="215"/>
        <end position="245"/>
    </location>
</feature>
<dbReference type="RefSeq" id="XP_016990889.1">
    <property type="nucleotide sequence ID" value="XM_017135400.1"/>
</dbReference>
<organism evidence="3">
    <name type="scientific">Drosophila rhopaloa</name>
    <name type="common">Fruit fly</name>
    <dbReference type="NCBI Taxonomy" id="1041015"/>
    <lineage>
        <taxon>Eukaryota</taxon>
        <taxon>Metazoa</taxon>
        <taxon>Ecdysozoa</taxon>
        <taxon>Arthropoda</taxon>
        <taxon>Hexapoda</taxon>
        <taxon>Insecta</taxon>
        <taxon>Pterygota</taxon>
        <taxon>Neoptera</taxon>
        <taxon>Endopterygota</taxon>
        <taxon>Diptera</taxon>
        <taxon>Brachycera</taxon>
        <taxon>Muscomorpha</taxon>
        <taxon>Ephydroidea</taxon>
        <taxon>Drosophilidae</taxon>
        <taxon>Drosophila</taxon>
        <taxon>Sophophora</taxon>
    </lineage>
</organism>
<accession>A0A6P4FN59</accession>